<comment type="caution">
    <text evidence="2">The sequence shown here is derived from an EMBL/GenBank/DDBJ whole genome shotgun (WGS) entry which is preliminary data.</text>
</comment>
<gene>
    <name evidence="2" type="ORF">HID58_005538</name>
</gene>
<accession>A0ABQ8E9K2</accession>
<proteinExistence type="predicted"/>
<sequence length="200" mass="21609">MIDDKSTANSENNSNASSQSTPRNIVETKPVASSGPVQTVPQDNKTVRDFGNFICFIAGEVTLLMRKVFDDGADEPTGNHEDENLFRTDIYGVICTLDRTKASVNPPEIIETGLIPLENNLGLAHVEESLTGFELDGKVVCGGASPATKHFVAGITGGGEEIVMVRRMGVEQPPSKETEPRLQSENDGLRRPETLNTPEL</sequence>
<feature type="region of interest" description="Disordered" evidence="1">
    <location>
        <begin position="1"/>
        <end position="40"/>
    </location>
</feature>
<evidence type="ECO:0000256" key="1">
    <source>
        <dbReference type="SAM" id="MobiDB-lite"/>
    </source>
</evidence>
<reference evidence="2 3" key="1">
    <citation type="submission" date="2021-05" db="EMBL/GenBank/DDBJ databases">
        <title>Genome Assembly of Synthetic Allotetraploid Brassica napus Reveals Homoeologous Exchanges between Subgenomes.</title>
        <authorList>
            <person name="Davis J.T."/>
        </authorList>
    </citation>
    <scope>NUCLEOTIDE SEQUENCE [LARGE SCALE GENOMIC DNA]</scope>
    <source>
        <strain evidence="3">cv. Da-Ae</strain>
        <tissue evidence="2">Seedling</tissue>
    </source>
</reference>
<name>A0ABQ8E9K2_BRANA</name>
<feature type="compositionally biased region" description="Basic and acidic residues" evidence="1">
    <location>
        <begin position="174"/>
        <end position="193"/>
    </location>
</feature>
<feature type="region of interest" description="Disordered" evidence="1">
    <location>
        <begin position="170"/>
        <end position="200"/>
    </location>
</feature>
<evidence type="ECO:0000313" key="2">
    <source>
        <dbReference type="EMBL" id="KAH0938077.1"/>
    </source>
</evidence>
<feature type="compositionally biased region" description="Low complexity" evidence="1">
    <location>
        <begin position="7"/>
        <end position="21"/>
    </location>
</feature>
<evidence type="ECO:0000313" key="3">
    <source>
        <dbReference type="Proteomes" id="UP000824890"/>
    </source>
</evidence>
<dbReference type="EMBL" id="JAGKQM010000002">
    <property type="protein sequence ID" value="KAH0938077.1"/>
    <property type="molecule type" value="Genomic_DNA"/>
</dbReference>
<organism evidence="2 3">
    <name type="scientific">Brassica napus</name>
    <name type="common">Rape</name>
    <dbReference type="NCBI Taxonomy" id="3708"/>
    <lineage>
        <taxon>Eukaryota</taxon>
        <taxon>Viridiplantae</taxon>
        <taxon>Streptophyta</taxon>
        <taxon>Embryophyta</taxon>
        <taxon>Tracheophyta</taxon>
        <taxon>Spermatophyta</taxon>
        <taxon>Magnoliopsida</taxon>
        <taxon>eudicotyledons</taxon>
        <taxon>Gunneridae</taxon>
        <taxon>Pentapetalae</taxon>
        <taxon>rosids</taxon>
        <taxon>malvids</taxon>
        <taxon>Brassicales</taxon>
        <taxon>Brassicaceae</taxon>
        <taxon>Brassiceae</taxon>
        <taxon>Brassica</taxon>
    </lineage>
</organism>
<protein>
    <submittedName>
        <fullName evidence="2">Uncharacterized protein</fullName>
    </submittedName>
</protein>
<keyword evidence="3" id="KW-1185">Reference proteome</keyword>
<dbReference type="Proteomes" id="UP000824890">
    <property type="component" value="Unassembled WGS sequence"/>
</dbReference>